<comment type="similarity">
    <text evidence="1">Belongs to the sigma-70 factor family. ECF subfamily.</text>
</comment>
<dbReference type="InterPro" id="IPR013105">
    <property type="entry name" value="TPR_2"/>
</dbReference>
<dbReference type="PANTHER" id="PTHR47756">
    <property type="entry name" value="BLL6612 PROTEIN-RELATED"/>
    <property type="match status" value="1"/>
</dbReference>
<sequence>MESRVKECVAGIYADGWSRIVATMIRFTGGNWDLAEECAQDAFAQALRTWPTSGIPRRPLAWLTTAARNRAVDRMRRASTEAAKLREVAATEPEQAPPDTGDSDIPDERLELMFTCCHPALNLHAQVALTLRSLTGMSTAEIARAFLVPERTMGQRLFRAKQKIAHAAIPFRVPPAHLLPERLPAVLHVLYLLFNEGYGDPGKTRLSREAIRLARVLTVLMPDEPEAQGMLALMLLHEARRPGRIDANGDLVTLEEQDRSLWDEALIGEGLEILDRALRRRAAGPFQLQAAVAACHVTAPVAAETDWRQIAGLYARLALVAPSAVVDLNHAVAIGMAEGPEAALPLVDAIAGTGQLDGYYLLHATRAELLRRAGHPAKARDSYREALELAPTEAERRHLRNRLRLVTADPGRGGR</sequence>
<comment type="caution">
    <text evidence="11">The sequence shown here is derived from an EMBL/GenBank/DDBJ whole genome shotgun (WGS) entry which is preliminary data.</text>
</comment>
<evidence type="ECO:0000256" key="2">
    <source>
        <dbReference type="ARBA" id="ARBA00022737"/>
    </source>
</evidence>
<protein>
    <recommendedName>
        <fullName evidence="13">RNA polymerase subunit sigma-24</fullName>
    </recommendedName>
</protein>
<keyword evidence="4" id="KW-0805">Transcription regulation</keyword>
<keyword evidence="12" id="KW-1185">Reference proteome</keyword>
<evidence type="ECO:0000256" key="4">
    <source>
        <dbReference type="ARBA" id="ARBA00023015"/>
    </source>
</evidence>
<dbReference type="AlphaFoldDB" id="A0A7K0CE68"/>
<dbReference type="Pfam" id="PF08281">
    <property type="entry name" value="Sigma70_r4_2"/>
    <property type="match status" value="1"/>
</dbReference>
<dbReference type="InterPro" id="IPR013325">
    <property type="entry name" value="RNA_pol_sigma_r2"/>
</dbReference>
<dbReference type="InterPro" id="IPR046531">
    <property type="entry name" value="DUF6596"/>
</dbReference>
<evidence type="ECO:0000259" key="8">
    <source>
        <dbReference type="Pfam" id="PF04542"/>
    </source>
</evidence>
<keyword evidence="5" id="KW-0731">Sigma factor</keyword>
<dbReference type="InterPro" id="IPR036388">
    <property type="entry name" value="WH-like_DNA-bd_sf"/>
</dbReference>
<evidence type="ECO:0000256" key="5">
    <source>
        <dbReference type="ARBA" id="ARBA00023082"/>
    </source>
</evidence>
<keyword evidence="6" id="KW-0804">Transcription</keyword>
<dbReference type="SUPFAM" id="SSF88659">
    <property type="entry name" value="Sigma3 and sigma4 domains of RNA polymerase sigma factors"/>
    <property type="match status" value="1"/>
</dbReference>
<evidence type="ECO:0008006" key="13">
    <source>
        <dbReference type="Google" id="ProtNLM"/>
    </source>
</evidence>
<dbReference type="GO" id="GO:0016987">
    <property type="term" value="F:sigma factor activity"/>
    <property type="evidence" value="ECO:0007669"/>
    <property type="project" value="UniProtKB-KW"/>
</dbReference>
<dbReference type="GO" id="GO:0006352">
    <property type="term" value="P:DNA-templated transcription initiation"/>
    <property type="evidence" value="ECO:0007669"/>
    <property type="project" value="InterPro"/>
</dbReference>
<feature type="region of interest" description="Disordered" evidence="7">
    <location>
        <begin position="82"/>
        <end position="105"/>
    </location>
</feature>
<evidence type="ECO:0000256" key="1">
    <source>
        <dbReference type="ARBA" id="ARBA00010641"/>
    </source>
</evidence>
<dbReference type="Pfam" id="PF04542">
    <property type="entry name" value="Sigma70_r2"/>
    <property type="match status" value="1"/>
</dbReference>
<keyword evidence="3" id="KW-0802">TPR repeat</keyword>
<dbReference type="Proteomes" id="UP000466345">
    <property type="component" value="Unassembled WGS sequence"/>
</dbReference>
<dbReference type="SUPFAM" id="SSF88946">
    <property type="entry name" value="Sigma2 domain of RNA polymerase sigma factors"/>
    <property type="match status" value="1"/>
</dbReference>
<evidence type="ECO:0000256" key="6">
    <source>
        <dbReference type="ARBA" id="ARBA00023163"/>
    </source>
</evidence>
<dbReference type="Pfam" id="PF20239">
    <property type="entry name" value="DUF6596"/>
    <property type="match status" value="1"/>
</dbReference>
<gene>
    <name evidence="11" type="ORF">SRB5_18840</name>
</gene>
<dbReference type="InterPro" id="IPR007627">
    <property type="entry name" value="RNA_pol_sigma70_r2"/>
</dbReference>
<accession>A0A7K0CE68</accession>
<organism evidence="11 12">
    <name type="scientific">Streptomyces smaragdinus</name>
    <dbReference type="NCBI Taxonomy" id="2585196"/>
    <lineage>
        <taxon>Bacteria</taxon>
        <taxon>Bacillati</taxon>
        <taxon>Actinomycetota</taxon>
        <taxon>Actinomycetes</taxon>
        <taxon>Kitasatosporales</taxon>
        <taxon>Streptomycetaceae</taxon>
        <taxon>Streptomyces</taxon>
    </lineage>
</organism>
<dbReference type="InterPro" id="IPR013324">
    <property type="entry name" value="RNA_pol_sigma_r3/r4-like"/>
</dbReference>
<dbReference type="Pfam" id="PF07719">
    <property type="entry name" value="TPR_2"/>
    <property type="match status" value="1"/>
</dbReference>
<dbReference type="NCBIfam" id="TIGR02937">
    <property type="entry name" value="sigma70-ECF"/>
    <property type="match status" value="1"/>
</dbReference>
<dbReference type="EMBL" id="WEGJ01000004">
    <property type="protein sequence ID" value="MQY11765.1"/>
    <property type="molecule type" value="Genomic_DNA"/>
</dbReference>
<dbReference type="InterPro" id="IPR013249">
    <property type="entry name" value="RNA_pol_sigma70_r4_t2"/>
</dbReference>
<dbReference type="PANTHER" id="PTHR47756:SF2">
    <property type="entry name" value="BLL6612 PROTEIN"/>
    <property type="match status" value="1"/>
</dbReference>
<dbReference type="Gene3D" id="1.10.10.10">
    <property type="entry name" value="Winged helix-like DNA-binding domain superfamily/Winged helix DNA-binding domain"/>
    <property type="match status" value="1"/>
</dbReference>
<name>A0A7K0CE68_9ACTN</name>
<evidence type="ECO:0000313" key="12">
    <source>
        <dbReference type="Proteomes" id="UP000466345"/>
    </source>
</evidence>
<feature type="domain" description="RNA polymerase sigma factor 70 region 4 type 2" evidence="9">
    <location>
        <begin position="114"/>
        <end position="164"/>
    </location>
</feature>
<proteinExistence type="inferred from homology"/>
<feature type="domain" description="RNA polymerase sigma-70 region 2" evidence="8">
    <location>
        <begin position="23"/>
        <end position="79"/>
    </location>
</feature>
<evidence type="ECO:0000313" key="11">
    <source>
        <dbReference type="EMBL" id="MQY11765.1"/>
    </source>
</evidence>
<evidence type="ECO:0000256" key="7">
    <source>
        <dbReference type="SAM" id="MobiDB-lite"/>
    </source>
</evidence>
<evidence type="ECO:0000259" key="10">
    <source>
        <dbReference type="Pfam" id="PF20239"/>
    </source>
</evidence>
<feature type="domain" description="DUF6596" evidence="10">
    <location>
        <begin position="182"/>
        <end position="277"/>
    </location>
</feature>
<evidence type="ECO:0000256" key="3">
    <source>
        <dbReference type="ARBA" id="ARBA00022803"/>
    </source>
</evidence>
<reference evidence="11 12" key="1">
    <citation type="submission" date="2019-10" db="EMBL/GenBank/DDBJ databases">
        <title>Streptomyces smaragdinus sp. nov. and Streptomyces fabii sp. nov., isolated from the gut of fungus growing-termite Macrotermes natalensis.</title>
        <authorList>
            <person name="Schwitalla J."/>
            <person name="Benndorf R."/>
            <person name="Martin K."/>
            <person name="De Beer W."/>
            <person name="Kaster A.-K."/>
            <person name="Vollmers J."/>
            <person name="Poulsen M."/>
            <person name="Beemelmanns C."/>
        </authorList>
    </citation>
    <scope>NUCLEOTIDE SEQUENCE [LARGE SCALE GENOMIC DNA]</scope>
    <source>
        <strain evidence="11 12">RB5</strain>
    </source>
</reference>
<keyword evidence="2" id="KW-0677">Repeat</keyword>
<dbReference type="InterPro" id="IPR014284">
    <property type="entry name" value="RNA_pol_sigma-70_dom"/>
</dbReference>
<dbReference type="Gene3D" id="1.10.1740.10">
    <property type="match status" value="1"/>
</dbReference>
<dbReference type="GO" id="GO:0003677">
    <property type="term" value="F:DNA binding"/>
    <property type="evidence" value="ECO:0007669"/>
    <property type="project" value="InterPro"/>
</dbReference>
<evidence type="ECO:0000259" key="9">
    <source>
        <dbReference type="Pfam" id="PF08281"/>
    </source>
</evidence>